<keyword evidence="1" id="KW-0808">Transferase</keyword>
<accession>A0ABW2N6B8</accession>
<dbReference type="PANTHER" id="PTHR35526:SF3">
    <property type="entry name" value="ANTI-SIGMA-F FACTOR RSBW"/>
    <property type="match status" value="1"/>
</dbReference>
<dbReference type="SMART" id="SM00091">
    <property type="entry name" value="PAS"/>
    <property type="match status" value="1"/>
</dbReference>
<keyword evidence="1" id="KW-0418">Kinase</keyword>
<feature type="domain" description="PAS" evidence="3">
    <location>
        <begin position="325"/>
        <end position="392"/>
    </location>
</feature>
<sequence length="445" mass="48135">MGCDTPRRPRRWGDDGAHLRAHPSSVGTARRMVRDVLTEARREDLVETAQLLVSEVVTNALVHAGTPIDFHASVGDAGLRVEVTDGSTQPPAPRTYATTAGTGRGLRLLHQLVDDWGTLAHQDGKTVWFEIDSGTRLEEIASSPPPDAEAASTSPGAPGEDAVDVVLLNVPLLLHTAWQEHAEELLREYLLVSLDADDPTDALEAHAAASDAISLLHQHVPDPHLGDDPEELMAHAVEPGVSSPREVLRVPRPSVPHFAVLDAAMDSALALADSGAFLTPPIQPELRGLRRWLCREVSRQVDGQPPTSWSSDPEAVPVVTHQEIPGGDEVSASEGEAVIAADDTNRIVVVSPDACELLGYQDPAELLGRRLVAIIPARYHQAHLAGFTLHLSNGRRPLLDRPVVVPVLRRDGREVVVELLVESRRRSAGGRLFVARMRPVPLHRP</sequence>
<organism evidence="4 5">
    <name type="scientific">Nocardioides astragali</name>
    <dbReference type="NCBI Taxonomy" id="1776736"/>
    <lineage>
        <taxon>Bacteria</taxon>
        <taxon>Bacillati</taxon>
        <taxon>Actinomycetota</taxon>
        <taxon>Actinomycetes</taxon>
        <taxon>Propionibacteriales</taxon>
        <taxon>Nocardioidaceae</taxon>
        <taxon>Nocardioides</taxon>
    </lineage>
</organism>
<protein>
    <submittedName>
        <fullName evidence="4">PAS domain S-box protein</fullName>
    </submittedName>
</protein>
<evidence type="ECO:0000256" key="1">
    <source>
        <dbReference type="ARBA" id="ARBA00022527"/>
    </source>
</evidence>
<dbReference type="SUPFAM" id="SSF55874">
    <property type="entry name" value="ATPase domain of HSP90 chaperone/DNA topoisomerase II/histidine kinase"/>
    <property type="match status" value="1"/>
</dbReference>
<dbReference type="Pfam" id="PF13581">
    <property type="entry name" value="HATPase_c_2"/>
    <property type="match status" value="1"/>
</dbReference>
<dbReference type="InterPro" id="IPR036890">
    <property type="entry name" value="HATPase_C_sf"/>
</dbReference>
<evidence type="ECO:0000313" key="5">
    <source>
        <dbReference type="Proteomes" id="UP001596524"/>
    </source>
</evidence>
<dbReference type="InterPro" id="IPR013767">
    <property type="entry name" value="PAS_fold"/>
</dbReference>
<dbReference type="SUPFAM" id="SSF55785">
    <property type="entry name" value="PYP-like sensor domain (PAS domain)"/>
    <property type="match status" value="1"/>
</dbReference>
<name>A0ABW2N6B8_9ACTN</name>
<comment type="caution">
    <text evidence="4">The sequence shown here is derived from an EMBL/GenBank/DDBJ whole genome shotgun (WGS) entry which is preliminary data.</text>
</comment>
<dbReference type="NCBIfam" id="TIGR00229">
    <property type="entry name" value="sensory_box"/>
    <property type="match status" value="1"/>
</dbReference>
<evidence type="ECO:0000256" key="2">
    <source>
        <dbReference type="SAM" id="MobiDB-lite"/>
    </source>
</evidence>
<dbReference type="InterPro" id="IPR050267">
    <property type="entry name" value="Anti-sigma-factor_SerPK"/>
</dbReference>
<dbReference type="Gene3D" id="3.30.565.10">
    <property type="entry name" value="Histidine kinase-like ATPase, C-terminal domain"/>
    <property type="match status" value="1"/>
</dbReference>
<evidence type="ECO:0000313" key="4">
    <source>
        <dbReference type="EMBL" id="MFC7361455.1"/>
    </source>
</evidence>
<dbReference type="InterPro" id="IPR003594">
    <property type="entry name" value="HATPase_dom"/>
</dbReference>
<dbReference type="Proteomes" id="UP001596524">
    <property type="component" value="Unassembled WGS sequence"/>
</dbReference>
<dbReference type="EMBL" id="JBHTCH010000017">
    <property type="protein sequence ID" value="MFC7361455.1"/>
    <property type="molecule type" value="Genomic_DNA"/>
</dbReference>
<feature type="region of interest" description="Disordered" evidence="2">
    <location>
        <begin position="1"/>
        <end position="26"/>
    </location>
</feature>
<dbReference type="InterPro" id="IPR035965">
    <property type="entry name" value="PAS-like_dom_sf"/>
</dbReference>
<reference evidence="5" key="1">
    <citation type="journal article" date="2019" name="Int. J. Syst. Evol. Microbiol.">
        <title>The Global Catalogue of Microorganisms (GCM) 10K type strain sequencing project: providing services to taxonomists for standard genome sequencing and annotation.</title>
        <authorList>
            <consortium name="The Broad Institute Genomics Platform"/>
            <consortium name="The Broad Institute Genome Sequencing Center for Infectious Disease"/>
            <person name="Wu L."/>
            <person name="Ma J."/>
        </authorList>
    </citation>
    <scope>NUCLEOTIDE SEQUENCE [LARGE SCALE GENOMIC DNA]</scope>
    <source>
        <strain evidence="5">FCH27</strain>
    </source>
</reference>
<dbReference type="CDD" id="cd16936">
    <property type="entry name" value="HATPase_RsbW-like"/>
    <property type="match status" value="1"/>
</dbReference>
<dbReference type="Gene3D" id="3.30.450.20">
    <property type="entry name" value="PAS domain"/>
    <property type="match status" value="1"/>
</dbReference>
<gene>
    <name evidence="4" type="ORF">ACFQO6_14360</name>
</gene>
<dbReference type="Pfam" id="PF00989">
    <property type="entry name" value="PAS"/>
    <property type="match status" value="1"/>
</dbReference>
<dbReference type="PANTHER" id="PTHR35526">
    <property type="entry name" value="ANTI-SIGMA-F FACTOR RSBW-RELATED"/>
    <property type="match status" value="1"/>
</dbReference>
<dbReference type="InterPro" id="IPR000014">
    <property type="entry name" value="PAS"/>
</dbReference>
<keyword evidence="1" id="KW-0723">Serine/threonine-protein kinase</keyword>
<dbReference type="RefSeq" id="WP_255891046.1">
    <property type="nucleotide sequence ID" value="NZ_JAFMZM010000004.1"/>
</dbReference>
<proteinExistence type="predicted"/>
<dbReference type="CDD" id="cd00130">
    <property type="entry name" value="PAS"/>
    <property type="match status" value="1"/>
</dbReference>
<keyword evidence="5" id="KW-1185">Reference proteome</keyword>
<feature type="compositionally biased region" description="Basic and acidic residues" evidence="2">
    <location>
        <begin position="1"/>
        <end position="18"/>
    </location>
</feature>
<evidence type="ECO:0000259" key="3">
    <source>
        <dbReference type="SMART" id="SM00091"/>
    </source>
</evidence>